<feature type="transmembrane region" description="Helical" evidence="1">
    <location>
        <begin position="17"/>
        <end position="35"/>
    </location>
</feature>
<gene>
    <name evidence="2" type="ORF">METZ01_LOCUS392682</name>
</gene>
<organism evidence="2">
    <name type="scientific">marine metagenome</name>
    <dbReference type="NCBI Taxonomy" id="408172"/>
    <lineage>
        <taxon>unclassified sequences</taxon>
        <taxon>metagenomes</taxon>
        <taxon>ecological metagenomes</taxon>
    </lineage>
</organism>
<accession>A0A382V1K1</accession>
<reference evidence="2" key="1">
    <citation type="submission" date="2018-05" db="EMBL/GenBank/DDBJ databases">
        <authorList>
            <person name="Lanie J.A."/>
            <person name="Ng W.-L."/>
            <person name="Kazmierczak K.M."/>
            <person name="Andrzejewski T.M."/>
            <person name="Davidsen T.M."/>
            <person name="Wayne K.J."/>
            <person name="Tettelin H."/>
            <person name="Glass J.I."/>
            <person name="Rusch D."/>
            <person name="Podicherti R."/>
            <person name="Tsui H.-C.T."/>
            <person name="Winkler M.E."/>
        </authorList>
    </citation>
    <scope>NUCLEOTIDE SEQUENCE</scope>
</reference>
<proteinExistence type="predicted"/>
<sequence>MKKFTSIVRHIFSKKSLLIRFYTFAWVVLCSWYWVGDPLKSISLSISVLVGSMIIQGLFEWIFEKEFTN</sequence>
<keyword evidence="1" id="KW-0812">Transmembrane</keyword>
<name>A0A382V1K1_9ZZZZ</name>
<evidence type="ECO:0008006" key="3">
    <source>
        <dbReference type="Google" id="ProtNLM"/>
    </source>
</evidence>
<dbReference type="AlphaFoldDB" id="A0A382V1K1"/>
<evidence type="ECO:0000256" key="1">
    <source>
        <dbReference type="SAM" id="Phobius"/>
    </source>
</evidence>
<evidence type="ECO:0000313" key="2">
    <source>
        <dbReference type="EMBL" id="SVD39828.1"/>
    </source>
</evidence>
<protein>
    <recommendedName>
        <fullName evidence="3">DUF2061 domain-containing protein</fullName>
    </recommendedName>
</protein>
<feature type="transmembrane region" description="Helical" evidence="1">
    <location>
        <begin position="41"/>
        <end position="63"/>
    </location>
</feature>
<keyword evidence="1" id="KW-0472">Membrane</keyword>
<keyword evidence="1" id="KW-1133">Transmembrane helix</keyword>
<dbReference type="EMBL" id="UINC01148124">
    <property type="protein sequence ID" value="SVD39828.1"/>
    <property type="molecule type" value="Genomic_DNA"/>
</dbReference>